<comment type="catalytic activity">
    <reaction evidence="11">
        <text>precorrin-2 + NAD(+) = sirohydrochlorin + NADH + 2 H(+)</text>
        <dbReference type="Rhea" id="RHEA:15613"/>
        <dbReference type="ChEBI" id="CHEBI:15378"/>
        <dbReference type="ChEBI" id="CHEBI:57540"/>
        <dbReference type="ChEBI" id="CHEBI:57945"/>
        <dbReference type="ChEBI" id="CHEBI:58351"/>
        <dbReference type="ChEBI" id="CHEBI:58827"/>
        <dbReference type="EC" id="1.3.1.76"/>
    </reaction>
</comment>
<dbReference type="InterPro" id="IPR035996">
    <property type="entry name" value="4pyrrol_Methylase_sf"/>
</dbReference>
<dbReference type="Gene3D" id="3.30.950.10">
    <property type="entry name" value="Methyltransferase, Cobalt-precorrin-4 Transmethylase, Domain 2"/>
    <property type="match status" value="1"/>
</dbReference>
<evidence type="ECO:0000256" key="9">
    <source>
        <dbReference type="ARBA" id="ARBA00023244"/>
    </source>
</evidence>
<dbReference type="Proteomes" id="UP000746595">
    <property type="component" value="Unassembled WGS sequence"/>
</dbReference>
<evidence type="ECO:0000256" key="5">
    <source>
        <dbReference type="ARBA" id="ARBA00022691"/>
    </source>
</evidence>
<evidence type="ECO:0000256" key="11">
    <source>
        <dbReference type="ARBA" id="ARBA00047561"/>
    </source>
</evidence>
<keyword evidence="7" id="KW-0520">NAD</keyword>
<evidence type="ECO:0000256" key="3">
    <source>
        <dbReference type="ARBA" id="ARBA00022603"/>
    </source>
</evidence>
<evidence type="ECO:0000256" key="1">
    <source>
        <dbReference type="ARBA" id="ARBA00005010"/>
    </source>
</evidence>
<dbReference type="InterPro" id="IPR014777">
    <property type="entry name" value="4pyrrole_Mease_sub1"/>
</dbReference>
<keyword evidence="5" id="KW-0949">S-adenosyl-L-methionine</keyword>
<dbReference type="InterPro" id="IPR006367">
    <property type="entry name" value="Sirohaem_synthase_N"/>
</dbReference>
<dbReference type="InterPro" id="IPR000878">
    <property type="entry name" value="4pyrrol_Mease"/>
</dbReference>
<dbReference type="Pfam" id="PF13241">
    <property type="entry name" value="NAD_binding_7"/>
    <property type="match status" value="1"/>
</dbReference>
<proteinExistence type="predicted"/>
<sequence>MSASASEPIHPLALRLRGKAVLCVGAGKVAHRRLSALLEAGARITVIAPAAVPEIRALAESGALTWRQRGYEPGDLEGMWLAHTATGDPALDARVSQDAEERRIWCINAADAQASSAWTPAITRTSEGITIAVSAGGDPRRAAGLRNAIALAADTGLLPLRRRRTGPGSVALVGGGPGDPGLITVTGRRLLAAADVVVADRLGPRALLRELDPAVKIIEVGKAPGDHLATQDQINEVLVREARAGNRVVRLKGGDPFVLGRGGEEADYCRAHGVSVEIISGVTSAISVPAAAGIPVTHRGVATGFSMATGHDELCELPARADHTLVLLMGVGRLERNTATLLGRGLAADTPVAIIERGYSPDQRVTIGDLGTIAATATRIGVANPAVIVIGDVVRLSPHAAGILEPSQQPAAAVPHAIDARRVQHRVPQPVG</sequence>
<dbReference type="PIRSF" id="PIRSF036426">
    <property type="entry name" value="Sirohaem_synth"/>
    <property type="match status" value="1"/>
</dbReference>
<dbReference type="InterPro" id="IPR006366">
    <property type="entry name" value="CobA/CysG_C"/>
</dbReference>
<dbReference type="InterPro" id="IPR012409">
    <property type="entry name" value="Sirohaem_synth"/>
</dbReference>
<dbReference type="NCBIfam" id="NF004790">
    <property type="entry name" value="PRK06136.1"/>
    <property type="match status" value="1"/>
</dbReference>
<dbReference type="CDD" id="cd11642">
    <property type="entry name" value="SUMT"/>
    <property type="match status" value="1"/>
</dbReference>
<evidence type="ECO:0000313" key="13">
    <source>
        <dbReference type="EMBL" id="NKG20734.1"/>
    </source>
</evidence>
<evidence type="ECO:0000256" key="8">
    <source>
        <dbReference type="ARBA" id="ARBA00023239"/>
    </source>
</evidence>
<keyword evidence="10" id="KW-0511">Multifunctional enzyme</keyword>
<name>A0ABX1G3X1_9MICC</name>
<reference evidence="13 14" key="1">
    <citation type="submission" date="2020-04" db="EMBL/GenBank/DDBJ databases">
        <title>Paeniglutamicibacter sp. ANT13_2, a novel actinomycete isolated from sediment in Antarctica.</title>
        <authorList>
            <person name="Sakdapetsiri C."/>
            <person name="Pinyakong O."/>
        </authorList>
    </citation>
    <scope>NUCLEOTIDE SEQUENCE [LARGE SCALE GENOMIC DNA]</scope>
    <source>
        <strain evidence="13 14">ANT13_2</strain>
    </source>
</reference>
<gene>
    <name evidence="13" type="primary">cobA</name>
    <name evidence="13" type="ORF">HED64_08450</name>
</gene>
<feature type="domain" description="Tetrapyrrole methylase" evidence="12">
    <location>
        <begin position="170"/>
        <end position="373"/>
    </location>
</feature>
<dbReference type="Pfam" id="PF00590">
    <property type="entry name" value="TP_methylase"/>
    <property type="match status" value="1"/>
</dbReference>
<dbReference type="NCBIfam" id="TIGR01469">
    <property type="entry name" value="cobA_cysG_Cterm"/>
    <property type="match status" value="1"/>
</dbReference>
<dbReference type="PANTHER" id="PTHR45790:SF3">
    <property type="entry name" value="S-ADENOSYL-L-METHIONINE-DEPENDENT UROPORPHYRINOGEN III METHYLTRANSFERASE, CHLOROPLASTIC"/>
    <property type="match status" value="1"/>
</dbReference>
<dbReference type="NCBIfam" id="TIGR01470">
    <property type="entry name" value="cysG_Nterm"/>
    <property type="match status" value="1"/>
</dbReference>
<dbReference type="InterPro" id="IPR050161">
    <property type="entry name" value="Siro_Cobalamin_biosynth"/>
</dbReference>
<evidence type="ECO:0000256" key="10">
    <source>
        <dbReference type="ARBA" id="ARBA00023268"/>
    </source>
</evidence>
<dbReference type="InterPro" id="IPR036291">
    <property type="entry name" value="NAD(P)-bd_dom_sf"/>
</dbReference>
<dbReference type="PANTHER" id="PTHR45790">
    <property type="entry name" value="SIROHEME SYNTHASE-RELATED"/>
    <property type="match status" value="1"/>
</dbReference>
<keyword evidence="14" id="KW-1185">Reference proteome</keyword>
<evidence type="ECO:0000313" key="14">
    <source>
        <dbReference type="Proteomes" id="UP000746595"/>
    </source>
</evidence>
<dbReference type="InterPro" id="IPR014776">
    <property type="entry name" value="4pyrrole_Mease_sub2"/>
</dbReference>
<dbReference type="SUPFAM" id="SSF51735">
    <property type="entry name" value="NAD(P)-binding Rossmann-fold domains"/>
    <property type="match status" value="1"/>
</dbReference>
<keyword evidence="6" id="KW-0560">Oxidoreductase</keyword>
<keyword evidence="2" id="KW-0169">Cobalamin biosynthesis</keyword>
<evidence type="ECO:0000256" key="2">
    <source>
        <dbReference type="ARBA" id="ARBA00022573"/>
    </source>
</evidence>
<dbReference type="EMBL" id="JAAWVT010000003">
    <property type="protein sequence ID" value="NKG20734.1"/>
    <property type="molecule type" value="Genomic_DNA"/>
</dbReference>
<organism evidence="13 14">
    <name type="scientific">Paeniglutamicibacter terrestris</name>
    <dbReference type="NCBI Taxonomy" id="2723403"/>
    <lineage>
        <taxon>Bacteria</taxon>
        <taxon>Bacillati</taxon>
        <taxon>Actinomycetota</taxon>
        <taxon>Actinomycetes</taxon>
        <taxon>Micrococcales</taxon>
        <taxon>Micrococcaceae</taxon>
        <taxon>Paeniglutamicibacter</taxon>
    </lineage>
</organism>
<dbReference type="GO" id="GO:0004851">
    <property type="term" value="F:uroporphyrin-III C-methyltransferase activity"/>
    <property type="evidence" value="ECO:0007669"/>
    <property type="project" value="UniProtKB-EC"/>
</dbReference>
<dbReference type="Gene3D" id="3.40.1010.10">
    <property type="entry name" value="Cobalt-precorrin-4 Transmethylase, Domain 1"/>
    <property type="match status" value="1"/>
</dbReference>
<accession>A0ABX1G3X1</accession>
<comment type="caution">
    <text evidence="13">The sequence shown here is derived from an EMBL/GenBank/DDBJ whole genome shotgun (WGS) entry which is preliminary data.</text>
</comment>
<evidence type="ECO:0000256" key="4">
    <source>
        <dbReference type="ARBA" id="ARBA00022679"/>
    </source>
</evidence>
<dbReference type="Gene3D" id="3.40.50.720">
    <property type="entry name" value="NAD(P)-binding Rossmann-like Domain"/>
    <property type="match status" value="1"/>
</dbReference>
<evidence type="ECO:0000256" key="6">
    <source>
        <dbReference type="ARBA" id="ARBA00023002"/>
    </source>
</evidence>
<dbReference type="SUPFAM" id="SSF53790">
    <property type="entry name" value="Tetrapyrrole methylase"/>
    <property type="match status" value="1"/>
</dbReference>
<dbReference type="GO" id="GO:0032259">
    <property type="term" value="P:methylation"/>
    <property type="evidence" value="ECO:0007669"/>
    <property type="project" value="UniProtKB-KW"/>
</dbReference>
<evidence type="ECO:0000259" key="12">
    <source>
        <dbReference type="Pfam" id="PF00590"/>
    </source>
</evidence>
<keyword evidence="8" id="KW-0456">Lyase</keyword>
<protein>
    <submittedName>
        <fullName evidence="13">Uroporphyrinogen-III C-methyltransferase</fullName>
        <ecNumber evidence="13">2.1.1.107</ecNumber>
    </submittedName>
</protein>
<comment type="pathway">
    <text evidence="1">Porphyrin-containing compound metabolism; siroheme biosynthesis; sirohydrochlorin from precorrin-2: step 1/1.</text>
</comment>
<keyword evidence="4 13" id="KW-0808">Transferase</keyword>
<keyword evidence="3 13" id="KW-0489">Methyltransferase</keyword>
<dbReference type="RefSeq" id="WP_168151602.1">
    <property type="nucleotide sequence ID" value="NZ_JAAWVT010000003.1"/>
</dbReference>
<keyword evidence="9" id="KW-0627">Porphyrin biosynthesis</keyword>
<evidence type="ECO:0000256" key="7">
    <source>
        <dbReference type="ARBA" id="ARBA00023027"/>
    </source>
</evidence>
<dbReference type="EC" id="2.1.1.107" evidence="13"/>